<accession>A0ABQ4BSW9</accession>
<dbReference type="RefSeq" id="WP_203830966.1">
    <property type="nucleotide sequence ID" value="NZ_BAAATY010000063.1"/>
</dbReference>
<comment type="caution">
    <text evidence="2">The sequence shown here is derived from an EMBL/GenBank/DDBJ whole genome shotgun (WGS) entry which is preliminary data.</text>
</comment>
<dbReference type="InterPro" id="IPR016187">
    <property type="entry name" value="CTDL_fold"/>
</dbReference>
<organism evidence="2 3">
    <name type="scientific">Actinoplanes palleronii</name>
    <dbReference type="NCBI Taxonomy" id="113570"/>
    <lineage>
        <taxon>Bacteria</taxon>
        <taxon>Bacillati</taxon>
        <taxon>Actinomycetota</taxon>
        <taxon>Actinomycetes</taxon>
        <taxon>Micromonosporales</taxon>
        <taxon>Micromonosporaceae</taxon>
        <taxon>Actinoplanes</taxon>
    </lineage>
</organism>
<protein>
    <recommendedName>
        <fullName evidence="1">Sulfatase-modifying factor enzyme-like domain-containing protein</fullName>
    </recommendedName>
</protein>
<reference evidence="2 3" key="1">
    <citation type="submission" date="2021-01" db="EMBL/GenBank/DDBJ databases">
        <title>Whole genome shotgun sequence of Actinoplanes palleronii NBRC 14916.</title>
        <authorList>
            <person name="Komaki H."/>
            <person name="Tamura T."/>
        </authorList>
    </citation>
    <scope>NUCLEOTIDE SEQUENCE [LARGE SCALE GENOMIC DNA]</scope>
    <source>
        <strain evidence="2 3">NBRC 14916</strain>
    </source>
</reference>
<dbReference type="SUPFAM" id="SSF56436">
    <property type="entry name" value="C-type lectin-like"/>
    <property type="match status" value="1"/>
</dbReference>
<sequence>MTRPARTEFVGEPSFGRRVQFGIWSDGPVPAEELQLRLRDHGQQVVIAQGDRDTPVDCFVALTRTPPNLAQRAILTKLANRAAITIAVEQPLLDPDVPEAWPRDISLRWSGQINELTTLAADLMTLVRPAGPIFSRLPTLLPADETVPGADVATSRDMLVEKLNGRLRPRAVPVAAALWNDLYANRKAVSRTDYSLRRLAAWTAHPGSRSLVNLRLARPEDLTVSLTKPLSLDEVISDPLTRPLVMLLGEPSAGKSLQLRYYDAHAALRCLEMWPDTEAVPATFYVALADQPAKPNISLAWLRQRWALAVDVARWCDFDQFLGDGGTVLLDGLNEGGVRGLEPEQWMTQWRDVIQEMFDHGVGKVVVTCRTRDQVVQMNVPRDRPPTKVTILSLSRGEILAIATARNVDMARRLAQAFDDDPRLVELYANPVRLHSYLESGVRWVATTSTRLFGGELATAIIREWGHDLPHGRLIPGAQASNLEAMSRANQDPWPELETIPLVRALGQLAKQLSLPAMPNGPARLVMPPGETGEFLARTIRQVDDHPVKPQEALETAKDLDVLRLDQGRIRFAHPSVQHLFAAVGCSIDELAQLAEPEHQPVADNGGPPDAGPPSYAQHRYDEIFQFAAQLRGVDVPARLLAVDAVLAARVFAAIRHEAADSVVRDRIVADLRTQLDTSFVPRIRATVLAALGDLGWSLPSAGAGGRGATMMVPAGRWRLGRVNNAAVPEGNVSSESRDIDLPSFRISRFPVSNAEFAGFVEDGGYQDPSLWPPEGWEWRTRQRAQEEFVAGWRRRQIRLQQDFPANTIRLLRSKVATPAGAAALVRFATMTESEMFAYARALQEQPLTAPRFWQKKPLRNRLQPVVGVSWFEANAFCVWLSRRLGTAVRLPSENEWEAACLHSWGVTSTVEIAERLGHVFGNTSDLRWPATTPIGAFAAPTQARRNLAVDMLGNAFEWVFDHYAPGEHNRRIVKGGSWRHKPWRAHPAYRGRGDVDAQNEDLGFRFVIAEEPA</sequence>
<dbReference type="EMBL" id="BOMS01000171">
    <property type="protein sequence ID" value="GIE73361.1"/>
    <property type="molecule type" value="Genomic_DNA"/>
</dbReference>
<name>A0ABQ4BSW9_9ACTN</name>
<evidence type="ECO:0000259" key="1">
    <source>
        <dbReference type="Pfam" id="PF03781"/>
    </source>
</evidence>
<proteinExistence type="predicted"/>
<dbReference type="PANTHER" id="PTHR23150">
    <property type="entry name" value="SULFATASE MODIFYING FACTOR 1, 2"/>
    <property type="match status" value="1"/>
</dbReference>
<feature type="domain" description="Sulfatase-modifying factor enzyme-like" evidence="1">
    <location>
        <begin position="710"/>
        <end position="1008"/>
    </location>
</feature>
<evidence type="ECO:0000313" key="3">
    <source>
        <dbReference type="Proteomes" id="UP000624709"/>
    </source>
</evidence>
<dbReference type="InterPro" id="IPR042095">
    <property type="entry name" value="SUMF_sf"/>
</dbReference>
<dbReference type="Pfam" id="PF03781">
    <property type="entry name" value="FGE-sulfatase"/>
    <property type="match status" value="1"/>
</dbReference>
<dbReference type="PANTHER" id="PTHR23150:SF26">
    <property type="entry name" value="GENERIC METHYLTRANSFERASE"/>
    <property type="match status" value="1"/>
</dbReference>
<dbReference type="Gene3D" id="3.90.1580.10">
    <property type="entry name" value="paralog of FGE (formylglycine-generating enzyme)"/>
    <property type="match status" value="1"/>
</dbReference>
<dbReference type="Proteomes" id="UP000624709">
    <property type="component" value="Unassembled WGS sequence"/>
</dbReference>
<gene>
    <name evidence="2" type="ORF">Apa02nite_094690</name>
</gene>
<dbReference type="InterPro" id="IPR005532">
    <property type="entry name" value="SUMF_dom"/>
</dbReference>
<keyword evidence="3" id="KW-1185">Reference proteome</keyword>
<dbReference type="InterPro" id="IPR051043">
    <property type="entry name" value="Sulfatase_Mod_Factor_Kinase"/>
</dbReference>
<evidence type="ECO:0000313" key="2">
    <source>
        <dbReference type="EMBL" id="GIE73361.1"/>
    </source>
</evidence>